<dbReference type="AlphaFoldDB" id="A0A8H4RA12"/>
<comment type="caution">
    <text evidence="1">The sequence shown here is derived from an EMBL/GenBank/DDBJ whole genome shotgun (WGS) entry which is preliminary data.</text>
</comment>
<sequence length="336" mass="38997">MSSNHPPRHFLFTYPRTASNLLLKNLSLEDQPAFLPCDKGGYFFIPTVPLRFETVGKHFDEWTSEEKETFLERHQSCFQALQKHVQNAEVQGKRVYVKEHVPWLIEPVAETKWLFGEESTNELSLVVEDFPGQTHSSGNETILPDGYLKSWLPTFLIRHPALVFPSSYRTGVDNEGAEAAKADPMHALEMTVHWSRTLYDWYAQQFESLKSTSRIDYRWPIILDADDIMLDSEIVLQYATVIGLDPSKLKFSWTPAHKEEVEKMHPVERRMRSTISSSSGIVEGKTSKNLDIDVEAKKWKMEFGEVEGKKIEEWVRAAMPDYKYMRSRRFGLKKYQ</sequence>
<evidence type="ECO:0000313" key="1">
    <source>
        <dbReference type="EMBL" id="KAF4624939.1"/>
    </source>
</evidence>
<dbReference type="Proteomes" id="UP000566819">
    <property type="component" value="Unassembled WGS sequence"/>
</dbReference>
<evidence type="ECO:0000313" key="2">
    <source>
        <dbReference type="Proteomes" id="UP000566819"/>
    </source>
</evidence>
<proteinExistence type="predicted"/>
<protein>
    <submittedName>
        <fullName evidence="1">Uncharacterized protein</fullName>
    </submittedName>
</protein>
<dbReference type="OrthoDB" id="3650366at2759"/>
<accession>A0A8H4RA12</accession>
<keyword evidence="2" id="KW-1185">Reference proteome</keyword>
<dbReference type="PANTHER" id="PTHR48419">
    <property type="entry name" value="SULFOTRANSFERASE DOMAIN-CONTAINING PROTEIN"/>
    <property type="match status" value="1"/>
</dbReference>
<dbReference type="PANTHER" id="PTHR48419:SF1">
    <property type="entry name" value="SULFOTRANSFERASE DOMAIN-CONTAINING PROTEIN"/>
    <property type="match status" value="1"/>
</dbReference>
<dbReference type="InterPro" id="IPR053226">
    <property type="entry name" value="Pyrrolopyrazine_biosynth_F"/>
</dbReference>
<gene>
    <name evidence="1" type="ORF">G7Y89_g13230</name>
</gene>
<organism evidence="1 2">
    <name type="scientific">Cudoniella acicularis</name>
    <dbReference type="NCBI Taxonomy" id="354080"/>
    <lineage>
        <taxon>Eukaryota</taxon>
        <taxon>Fungi</taxon>
        <taxon>Dikarya</taxon>
        <taxon>Ascomycota</taxon>
        <taxon>Pezizomycotina</taxon>
        <taxon>Leotiomycetes</taxon>
        <taxon>Helotiales</taxon>
        <taxon>Tricladiaceae</taxon>
        <taxon>Cudoniella</taxon>
    </lineage>
</organism>
<reference evidence="1 2" key="1">
    <citation type="submission" date="2020-03" db="EMBL/GenBank/DDBJ databases">
        <title>Draft Genome Sequence of Cudoniella acicularis.</title>
        <authorList>
            <person name="Buettner E."/>
            <person name="Kellner H."/>
        </authorList>
    </citation>
    <scope>NUCLEOTIDE SEQUENCE [LARGE SCALE GENOMIC DNA]</scope>
    <source>
        <strain evidence="1 2">DSM 108380</strain>
    </source>
</reference>
<name>A0A8H4RA12_9HELO</name>
<dbReference type="EMBL" id="JAAMPI010001510">
    <property type="protein sequence ID" value="KAF4624939.1"/>
    <property type="molecule type" value="Genomic_DNA"/>
</dbReference>